<reference evidence="2 3" key="1">
    <citation type="submission" date="2013-05" db="EMBL/GenBank/DDBJ databases">
        <title>Genome assembly of Chondromyces apiculatus DSM 436.</title>
        <authorList>
            <person name="Sharma G."/>
            <person name="Khatri I."/>
            <person name="Kaur C."/>
            <person name="Mayilraj S."/>
            <person name="Subramanian S."/>
        </authorList>
    </citation>
    <scope>NUCLEOTIDE SEQUENCE [LARGE SCALE GENOMIC DNA]</scope>
    <source>
        <strain evidence="2 3">DSM 436</strain>
    </source>
</reference>
<sequence>MSLLRMSRARLAALATAASSGAMAAPAQAVEMELHSTTAAQAYEVASPWGGALLDRRRLLQTLSLGLYHLQGERAADGADYSLAMMLRLDADFGVNAHLVGGDAGAETDYARSSGSRFIPGYQVAPLDLMYGYIEGRNLAGGWLGFRLGRQYITDALGWWSFDGALVRLTTPYFVQAEVYGGLEQRGGLPLSTSRYEQQGVWRGSHAQFGTGQGRPSAADYPSYQFTAPAPAFGAALETSGVSFLHGRLTYRRVYNTATSFTQQFPDASGNYPTIDGARISQERIGYEAGVTLPSRGGINGGFSYDLYNQLVGMAQGNVEAYLGEHVTVGANVDYFVPTFDADSIWNWFTHSPVTTAVGRVAVEVTSTVHVAASGGVRLWATDGDPDAFRMGQCAELGLSVADCDGAFGNPDVLAGYTQDEANRGTSLTPDALANVSARYRLRSAEVELRGMMQAGERGRRVGADVSGEKRLDGGRYALGTRLSLHDWEDPLRPERGATSFGYVLGAGYRPIQVADMRLEWEHDMNRLVGHRFRVLGVLTLRVTP</sequence>
<evidence type="ECO:0000256" key="1">
    <source>
        <dbReference type="SAM" id="SignalP"/>
    </source>
</evidence>
<dbReference type="Proteomes" id="UP000019678">
    <property type="component" value="Unassembled WGS sequence"/>
</dbReference>
<accession>A0A017TFL5</accession>
<dbReference type="EMBL" id="ASRX01000010">
    <property type="protein sequence ID" value="EYF07411.1"/>
    <property type="molecule type" value="Genomic_DNA"/>
</dbReference>
<feature type="signal peptide" evidence="1">
    <location>
        <begin position="1"/>
        <end position="24"/>
    </location>
</feature>
<evidence type="ECO:0000313" key="3">
    <source>
        <dbReference type="Proteomes" id="UP000019678"/>
    </source>
</evidence>
<keyword evidence="3" id="KW-1185">Reference proteome</keyword>
<dbReference type="STRING" id="1192034.CAP_0164"/>
<proteinExistence type="predicted"/>
<feature type="chain" id="PRO_5001496593" evidence="1">
    <location>
        <begin position="25"/>
        <end position="545"/>
    </location>
</feature>
<organism evidence="2 3">
    <name type="scientific">Chondromyces apiculatus DSM 436</name>
    <dbReference type="NCBI Taxonomy" id="1192034"/>
    <lineage>
        <taxon>Bacteria</taxon>
        <taxon>Pseudomonadati</taxon>
        <taxon>Myxococcota</taxon>
        <taxon>Polyangia</taxon>
        <taxon>Polyangiales</taxon>
        <taxon>Polyangiaceae</taxon>
        <taxon>Chondromyces</taxon>
    </lineage>
</organism>
<dbReference type="AlphaFoldDB" id="A0A017TFL5"/>
<name>A0A017TFL5_9BACT</name>
<gene>
    <name evidence="2" type="ORF">CAP_0164</name>
</gene>
<comment type="caution">
    <text evidence="2">The sequence shown here is derived from an EMBL/GenBank/DDBJ whole genome shotgun (WGS) entry which is preliminary data.</text>
</comment>
<keyword evidence="1" id="KW-0732">Signal</keyword>
<evidence type="ECO:0000313" key="2">
    <source>
        <dbReference type="EMBL" id="EYF07411.1"/>
    </source>
</evidence>
<protein>
    <submittedName>
        <fullName evidence="2">Uncharacterized protein</fullName>
    </submittedName>
</protein>
<dbReference type="eggNOG" id="ENOG50319EH">
    <property type="taxonomic scope" value="Bacteria"/>
</dbReference>